<dbReference type="Pfam" id="PF00005">
    <property type="entry name" value="ABC_tran"/>
    <property type="match status" value="1"/>
</dbReference>
<organism evidence="4">
    <name type="scientific">freshwater metagenome</name>
    <dbReference type="NCBI Taxonomy" id="449393"/>
    <lineage>
        <taxon>unclassified sequences</taxon>
        <taxon>metagenomes</taxon>
        <taxon>ecological metagenomes</taxon>
    </lineage>
</organism>
<dbReference type="GO" id="GO:0016887">
    <property type="term" value="F:ATP hydrolysis activity"/>
    <property type="evidence" value="ECO:0007669"/>
    <property type="project" value="InterPro"/>
</dbReference>
<dbReference type="PROSITE" id="PS50893">
    <property type="entry name" value="ABC_TRANSPORTER_2"/>
    <property type="match status" value="1"/>
</dbReference>
<dbReference type="PANTHER" id="PTHR24221:SF654">
    <property type="entry name" value="ATP-BINDING CASSETTE SUB-FAMILY B MEMBER 6"/>
    <property type="match status" value="1"/>
</dbReference>
<evidence type="ECO:0000313" key="4">
    <source>
        <dbReference type="EMBL" id="CAB4568887.1"/>
    </source>
</evidence>
<name>A0A6J6DXX3_9ZZZZ</name>
<proteinExistence type="predicted"/>
<dbReference type="InterPro" id="IPR003439">
    <property type="entry name" value="ABC_transporter-like_ATP-bd"/>
</dbReference>
<dbReference type="SUPFAM" id="SSF52540">
    <property type="entry name" value="P-loop containing nucleoside triphosphate hydrolases"/>
    <property type="match status" value="1"/>
</dbReference>
<dbReference type="EMBL" id="CAEZTE010000074">
    <property type="protein sequence ID" value="CAB4568887.1"/>
    <property type="molecule type" value="Genomic_DNA"/>
</dbReference>
<evidence type="ECO:0000256" key="1">
    <source>
        <dbReference type="ARBA" id="ARBA00022741"/>
    </source>
</evidence>
<keyword evidence="1" id="KW-0547">Nucleotide-binding</keyword>
<reference evidence="4" key="1">
    <citation type="submission" date="2020-05" db="EMBL/GenBank/DDBJ databases">
        <authorList>
            <person name="Chiriac C."/>
            <person name="Salcher M."/>
            <person name="Ghai R."/>
            <person name="Kavagutti S V."/>
        </authorList>
    </citation>
    <scope>NUCLEOTIDE SEQUENCE</scope>
</reference>
<dbReference type="SMART" id="SM00382">
    <property type="entry name" value="AAA"/>
    <property type="match status" value="1"/>
</dbReference>
<gene>
    <name evidence="4" type="ORF">UFOPK1599_00978</name>
</gene>
<dbReference type="Gene3D" id="3.40.50.300">
    <property type="entry name" value="P-loop containing nucleotide triphosphate hydrolases"/>
    <property type="match status" value="1"/>
</dbReference>
<evidence type="ECO:0000259" key="3">
    <source>
        <dbReference type="PROSITE" id="PS50893"/>
    </source>
</evidence>
<sequence>MGDVRIENLKFKYSGSPKNAVEEINLELNSGMYVAVVGPSGAGKSTFVDLLLGLHHPSSGSVEISGLEALTAIEKWPGAISYVPQEIQLVSGSISENVLLGFKNDAQNKKEALSALKKAQLNEYIDSAGEILDSNIGDEGGKLSGGQRQRIGIARALLTNPKILVMDEATSALDAQTEENISNTISKIKDQCLVIVVAHRLATVRKADLVIYMQDGRIKAKGSFEQVRQEVPDFDTQAQLMGL</sequence>
<dbReference type="PANTHER" id="PTHR24221">
    <property type="entry name" value="ATP-BINDING CASSETTE SUB-FAMILY B"/>
    <property type="match status" value="1"/>
</dbReference>
<dbReference type="InterPro" id="IPR039421">
    <property type="entry name" value="Type_1_exporter"/>
</dbReference>
<dbReference type="InterPro" id="IPR017871">
    <property type="entry name" value="ABC_transporter-like_CS"/>
</dbReference>
<dbReference type="InterPro" id="IPR003593">
    <property type="entry name" value="AAA+_ATPase"/>
</dbReference>
<keyword evidence="2" id="KW-0067">ATP-binding</keyword>
<feature type="domain" description="ABC transporter" evidence="3">
    <location>
        <begin position="4"/>
        <end position="240"/>
    </location>
</feature>
<protein>
    <submittedName>
        <fullName evidence="4">Unannotated protein</fullName>
    </submittedName>
</protein>
<dbReference type="GO" id="GO:0034040">
    <property type="term" value="F:ATPase-coupled lipid transmembrane transporter activity"/>
    <property type="evidence" value="ECO:0007669"/>
    <property type="project" value="TreeGrafter"/>
</dbReference>
<dbReference type="InterPro" id="IPR027417">
    <property type="entry name" value="P-loop_NTPase"/>
</dbReference>
<accession>A0A6J6DXX3</accession>
<dbReference type="PROSITE" id="PS00211">
    <property type="entry name" value="ABC_TRANSPORTER_1"/>
    <property type="match status" value="1"/>
</dbReference>
<dbReference type="GO" id="GO:0005524">
    <property type="term" value="F:ATP binding"/>
    <property type="evidence" value="ECO:0007669"/>
    <property type="project" value="UniProtKB-KW"/>
</dbReference>
<evidence type="ECO:0000256" key="2">
    <source>
        <dbReference type="ARBA" id="ARBA00022840"/>
    </source>
</evidence>
<dbReference type="AlphaFoldDB" id="A0A6J6DXX3"/>